<dbReference type="InterPro" id="IPR048365">
    <property type="entry name" value="TNP-like_RNaseH_N"/>
</dbReference>
<comment type="caution">
    <text evidence="14">The sequence shown here is derived from an EMBL/GenBank/DDBJ whole genome shotgun (WGS) entry which is preliminary data.</text>
</comment>
<evidence type="ECO:0000256" key="1">
    <source>
        <dbReference type="ARBA" id="ARBA00004642"/>
    </source>
</evidence>
<dbReference type="Gene3D" id="6.20.210.20">
    <property type="entry name" value="THAP domain"/>
    <property type="match status" value="1"/>
</dbReference>
<dbReference type="Pfam" id="PF05485">
    <property type="entry name" value="THAP"/>
    <property type="match status" value="1"/>
</dbReference>
<dbReference type="InterPro" id="IPR006612">
    <property type="entry name" value="THAP_Znf"/>
</dbReference>
<dbReference type="OrthoDB" id="7608251at2759"/>
<dbReference type="InterPro" id="IPR026516">
    <property type="entry name" value="THAP1/10"/>
</dbReference>
<keyword evidence="4 12" id="KW-0863">Zinc-finger</keyword>
<gene>
    <name evidence="14" type="ORF">RF55_12626</name>
</gene>
<dbReference type="PANTHER" id="PTHR46600">
    <property type="entry name" value="THAP DOMAIN-CONTAINING"/>
    <property type="match status" value="1"/>
</dbReference>
<evidence type="ECO:0000256" key="10">
    <source>
        <dbReference type="ARBA" id="ARBA00023242"/>
    </source>
</evidence>
<keyword evidence="10" id="KW-0539">Nucleus</keyword>
<keyword evidence="15" id="KW-1185">Reference proteome</keyword>
<dbReference type="EMBL" id="LBMM01009655">
    <property type="protein sequence ID" value="KMQ87963.1"/>
    <property type="molecule type" value="Genomic_DNA"/>
</dbReference>
<evidence type="ECO:0000256" key="5">
    <source>
        <dbReference type="ARBA" id="ARBA00022833"/>
    </source>
</evidence>
<evidence type="ECO:0000256" key="12">
    <source>
        <dbReference type="PROSITE-ProRule" id="PRU00309"/>
    </source>
</evidence>
<organism evidence="14 15">
    <name type="scientific">Lasius niger</name>
    <name type="common">Black garden ant</name>
    <dbReference type="NCBI Taxonomy" id="67767"/>
    <lineage>
        <taxon>Eukaryota</taxon>
        <taxon>Metazoa</taxon>
        <taxon>Ecdysozoa</taxon>
        <taxon>Arthropoda</taxon>
        <taxon>Hexapoda</taxon>
        <taxon>Insecta</taxon>
        <taxon>Pterygota</taxon>
        <taxon>Neoptera</taxon>
        <taxon>Endopterygota</taxon>
        <taxon>Hymenoptera</taxon>
        <taxon>Apocrita</taxon>
        <taxon>Aculeata</taxon>
        <taxon>Formicoidea</taxon>
        <taxon>Formicidae</taxon>
        <taxon>Formicinae</taxon>
        <taxon>Lasius</taxon>
        <taxon>Lasius</taxon>
    </lineage>
</organism>
<keyword evidence="5" id="KW-0862">Zinc</keyword>
<protein>
    <submittedName>
        <fullName evidence="14">Thap domain-containing</fullName>
    </submittedName>
</protein>
<dbReference type="AlphaFoldDB" id="A0A0J7KC62"/>
<keyword evidence="3" id="KW-0479">Metal-binding</keyword>
<evidence type="ECO:0000256" key="7">
    <source>
        <dbReference type="ARBA" id="ARBA00023054"/>
    </source>
</evidence>
<evidence type="ECO:0000313" key="14">
    <source>
        <dbReference type="EMBL" id="KMQ87963.1"/>
    </source>
</evidence>
<dbReference type="SMART" id="SM00692">
    <property type="entry name" value="DM3"/>
    <property type="match status" value="1"/>
</dbReference>
<comment type="similarity">
    <text evidence="2">Belongs to the THAP1 family.</text>
</comment>
<comment type="subcellular location">
    <subcellularLocation>
        <location evidence="1">Nucleus</location>
        <location evidence="1">Nucleoplasm</location>
    </subcellularLocation>
</comment>
<accession>A0A0J7KC62</accession>
<evidence type="ECO:0000259" key="13">
    <source>
        <dbReference type="PROSITE" id="PS50950"/>
    </source>
</evidence>
<keyword evidence="11" id="KW-0131">Cell cycle</keyword>
<evidence type="ECO:0000256" key="2">
    <source>
        <dbReference type="ARBA" id="ARBA00006177"/>
    </source>
</evidence>
<evidence type="ECO:0000256" key="3">
    <source>
        <dbReference type="ARBA" id="ARBA00022723"/>
    </source>
</evidence>
<keyword evidence="9" id="KW-0804">Transcription</keyword>
<dbReference type="SUPFAM" id="SSF57716">
    <property type="entry name" value="Glucocorticoid receptor-like (DNA-binding domain)"/>
    <property type="match status" value="1"/>
</dbReference>
<proteinExistence type="inferred from homology"/>
<sequence length="356" mass="40819">MSGWKRRINSGQKKKKVSFHRFPKDPIARNRWLQILNLDASLISVRAYLCSDHFKEEDFNKRCANATLLPNSLPKGIEKERETDILSVSNEKTVERETDLSDDNVCKMQEEENAPRPRTPEQNNTSLLITYCSTAVPSTSTADKTTMMSPTKIFNSPEKCRLRKRIAYLKKNYRNKIRSLQQNVRRKTCEVATLKSVLNHIKEKNMLNNEQADVLQTLEKPGISLEALNAIKQRVDNTEYPLLGCLIFDEMAIRQHVEFDGIKFSGYTDLGDDIACDDNTLASEALVFMIVCINSGWKIPIAYFLINKMNAEQKSNLALQCISAVHNVGMRVMWFPHPETKEKIFAFLDPCHMLKL</sequence>
<evidence type="ECO:0000256" key="8">
    <source>
        <dbReference type="ARBA" id="ARBA00023125"/>
    </source>
</evidence>
<dbReference type="Proteomes" id="UP000036403">
    <property type="component" value="Unassembled WGS sequence"/>
</dbReference>
<dbReference type="InterPro" id="IPR038441">
    <property type="entry name" value="THAP_Znf_sf"/>
</dbReference>
<name>A0A0J7KC62_LASNI</name>
<dbReference type="GO" id="GO:0043565">
    <property type="term" value="F:sequence-specific DNA binding"/>
    <property type="evidence" value="ECO:0007669"/>
    <property type="project" value="InterPro"/>
</dbReference>
<evidence type="ECO:0000256" key="9">
    <source>
        <dbReference type="ARBA" id="ARBA00023163"/>
    </source>
</evidence>
<dbReference type="PaxDb" id="67767-A0A0J7KC62"/>
<evidence type="ECO:0000256" key="11">
    <source>
        <dbReference type="ARBA" id="ARBA00023306"/>
    </source>
</evidence>
<evidence type="ECO:0000313" key="15">
    <source>
        <dbReference type="Proteomes" id="UP000036403"/>
    </source>
</evidence>
<evidence type="ECO:0000256" key="4">
    <source>
        <dbReference type="ARBA" id="ARBA00022771"/>
    </source>
</evidence>
<evidence type="ECO:0000256" key="6">
    <source>
        <dbReference type="ARBA" id="ARBA00023015"/>
    </source>
</evidence>
<dbReference type="STRING" id="67767.A0A0J7KC62"/>
<dbReference type="GO" id="GO:0008270">
    <property type="term" value="F:zinc ion binding"/>
    <property type="evidence" value="ECO:0007669"/>
    <property type="project" value="UniProtKB-KW"/>
</dbReference>
<dbReference type="GO" id="GO:0005654">
    <property type="term" value="C:nucleoplasm"/>
    <property type="evidence" value="ECO:0007669"/>
    <property type="project" value="UniProtKB-SubCell"/>
</dbReference>
<keyword evidence="8 12" id="KW-0238">DNA-binding</keyword>
<keyword evidence="7" id="KW-0175">Coiled coil</keyword>
<dbReference type="SMART" id="SM00980">
    <property type="entry name" value="THAP"/>
    <property type="match status" value="1"/>
</dbReference>
<reference evidence="14 15" key="1">
    <citation type="submission" date="2015-04" db="EMBL/GenBank/DDBJ databases">
        <title>Lasius niger genome sequencing.</title>
        <authorList>
            <person name="Konorov E.A."/>
            <person name="Nikitin M.A."/>
            <person name="Kirill M.V."/>
            <person name="Chang P."/>
        </authorList>
    </citation>
    <scope>NUCLEOTIDE SEQUENCE [LARGE SCALE GENOMIC DNA]</scope>
    <source>
        <tissue evidence="14">Whole</tissue>
    </source>
</reference>
<feature type="non-terminal residue" evidence="14">
    <location>
        <position position="356"/>
    </location>
</feature>
<dbReference type="PROSITE" id="PS50950">
    <property type="entry name" value="ZF_THAP"/>
    <property type="match status" value="1"/>
</dbReference>
<dbReference type="Pfam" id="PF21787">
    <property type="entry name" value="TNP-like_RNaseH_N"/>
    <property type="match status" value="1"/>
</dbReference>
<keyword evidence="6" id="KW-0805">Transcription regulation</keyword>
<dbReference type="PANTHER" id="PTHR46600:SF1">
    <property type="entry name" value="THAP DOMAIN-CONTAINING PROTEIN 1"/>
    <property type="match status" value="1"/>
</dbReference>
<feature type="domain" description="THAP-type" evidence="13">
    <location>
        <begin position="1"/>
        <end position="77"/>
    </location>
</feature>